<reference evidence="1" key="1">
    <citation type="journal article" date="2014" name="Front. Microbiol.">
        <title>High frequency of phylogenetically diverse reductive dehalogenase-homologous genes in deep subseafloor sedimentary metagenomes.</title>
        <authorList>
            <person name="Kawai M."/>
            <person name="Futagami T."/>
            <person name="Toyoda A."/>
            <person name="Takaki Y."/>
            <person name="Nishi S."/>
            <person name="Hori S."/>
            <person name="Arai W."/>
            <person name="Tsubouchi T."/>
            <person name="Morono Y."/>
            <person name="Uchiyama I."/>
            <person name="Ito T."/>
            <person name="Fujiyama A."/>
            <person name="Inagaki F."/>
            <person name="Takami H."/>
        </authorList>
    </citation>
    <scope>NUCLEOTIDE SEQUENCE</scope>
    <source>
        <strain evidence="1">Expedition CK06-06</strain>
    </source>
</reference>
<evidence type="ECO:0000313" key="1">
    <source>
        <dbReference type="EMBL" id="GAF93428.1"/>
    </source>
</evidence>
<gene>
    <name evidence="1" type="ORF">S01H1_31830</name>
</gene>
<protein>
    <submittedName>
        <fullName evidence="1">Uncharacterized protein</fullName>
    </submittedName>
</protein>
<dbReference type="AlphaFoldDB" id="X0TIQ2"/>
<dbReference type="EMBL" id="BARS01019666">
    <property type="protein sequence ID" value="GAF93428.1"/>
    <property type="molecule type" value="Genomic_DNA"/>
</dbReference>
<accession>X0TIQ2</accession>
<organism evidence="1">
    <name type="scientific">marine sediment metagenome</name>
    <dbReference type="NCBI Taxonomy" id="412755"/>
    <lineage>
        <taxon>unclassified sequences</taxon>
        <taxon>metagenomes</taxon>
        <taxon>ecological metagenomes</taxon>
    </lineage>
</organism>
<sequence>MSMKGNERLSELVSILDSEDCKFSGSFRSPIGVRRVMDLRKRIEAERSSGDSETIRRYQEAFLNPKIQEAFQLRDGSVVDLTEDLDLQNGRVYALCLNEVGPTYSLKDPVISGLFLMNLMTPDIPIEDMDTLADCG</sequence>
<comment type="caution">
    <text evidence="1">The sequence shown here is derived from an EMBL/GenBank/DDBJ whole genome shotgun (WGS) entry which is preliminary data.</text>
</comment>
<proteinExistence type="predicted"/>
<feature type="non-terminal residue" evidence="1">
    <location>
        <position position="136"/>
    </location>
</feature>
<name>X0TIQ2_9ZZZZ</name>